<reference evidence="3 4" key="4">
    <citation type="journal article" date="2009" name="Appl. Environ. Microbiol.">
        <title>Comparative genome-wide transcriptional profiling of Azorhizobium caulinodans ORS571 grown under free-living and symbiotic conditions.</title>
        <authorList>
            <person name="Tsukada S."/>
            <person name="Aono T."/>
            <person name="Akiba N."/>
            <person name="Lee KB."/>
            <person name="Liu CT."/>
            <person name="Toyazaki H."/>
            <person name="Oyaizu H."/>
        </authorList>
    </citation>
    <scope>NUCLEOTIDE SEQUENCE [LARGE SCALE GENOMIC DNA]</scope>
    <source>
        <strain evidence="4">ATCC 43989 / DSM 5975 / JCM 20966 / LMG 6465 / NBRC 14845 / NCIMB 13405 / ORS 571</strain>
    </source>
</reference>
<reference evidence="3 4" key="6">
    <citation type="journal article" date="2011" name="Appl. Environ. Microbiol.">
        <title>Involvement of the azorhizobial chromosome partition gene (parA) in the onset of bacteroid differentiation during Sesbania rostrata stem nodule development.</title>
        <authorList>
            <person name="Liu CT."/>
            <person name="Lee KB."/>
            <person name="Wang YS."/>
            <person name="Peng MH."/>
            <person name="Lee KT."/>
            <person name="Suzuki S."/>
            <person name="Suzuki T."/>
            <person name="Oyaizu H."/>
        </authorList>
    </citation>
    <scope>NUCLEOTIDE SEQUENCE [LARGE SCALE GENOMIC DNA]</scope>
    <source>
        <strain evidence="4">ATCC 43989 / DSM 5975 / JCM 20966 / LMG 6465 / NBRC 14845 / NCIMB 13405 / ORS 571</strain>
    </source>
</reference>
<reference evidence="4" key="2">
    <citation type="submission" date="2007-04" db="EMBL/GenBank/DDBJ databases">
        <title>Complete genome sequence of the nitrogen-fixing bacterium Azorhizobium caulinodans ORS571.</title>
        <authorList>
            <person name="Lee K.B."/>
            <person name="Backer P.D."/>
            <person name="Aono T."/>
            <person name="Liu C.T."/>
            <person name="Suzuki S."/>
            <person name="Suzuki T."/>
            <person name="Kaneko T."/>
            <person name="Yamada M."/>
            <person name="Tabata S."/>
            <person name="Kupfer D.M."/>
            <person name="Najar F.Z."/>
            <person name="Wiley G.B."/>
            <person name="Roe B."/>
            <person name="Binnewies T."/>
            <person name="Ussery D."/>
            <person name="Vereecke D."/>
            <person name="Gevers D."/>
            <person name="Holsters M."/>
            <person name="Oyaizu H."/>
        </authorList>
    </citation>
    <scope>NUCLEOTIDE SEQUENCE [LARGE SCALE GENOMIC DNA]</scope>
    <source>
        <strain evidence="4">ATCC 43989 / DSM 5975 / JCM 20966 / LMG 6465 / NBRC 14845 / NCIMB 13405 / ORS 571</strain>
    </source>
</reference>
<dbReference type="Pfam" id="PF13692">
    <property type="entry name" value="Glyco_trans_1_4"/>
    <property type="match status" value="1"/>
</dbReference>
<sequence length="450" mass="49314">MRCPAAERASPAQDKKNSETRQKRALQLGRKRPQGMTCATATWAYPRRMRTPVIAHILPWANIAGTEIATLRLAEVSREAGYANVIYVPSGPGTDTFEAFASSYGFPIIRYAQVPPERRRPWRYGANVLSLAASFARRRVDLVHCSDVTAAYFSALAGRLAGARVVSHVRCDQPEQSRQERTLLKPVQRYVFVSRNTMDAGTIAHQPDQAEVLYDGVPLPRPDLDRATARAQYGLPHDAFVVGMAARFHVQKDHETLVRAVQMLAARSPHLRVLLVGNHDAPSARDYVAQLEAALHLTGTRHLVTFAGLEMNMERFYAAIDVKVLSTHFEGLPLVLMEAMAAGRPVVATAVSGIPEVVEHGTTGFLVPRLQPQPLADALFTLADDPATAVRMGRAGRARVEALFSDTAYQRNVAALYERLLGPPLRRPSVPAPGPVRPCGQTEAVTDRAS</sequence>
<feature type="compositionally biased region" description="Basic and acidic residues" evidence="1">
    <location>
        <begin position="13"/>
        <end position="22"/>
    </location>
</feature>
<dbReference type="Proteomes" id="UP000000270">
    <property type="component" value="Chromosome"/>
</dbReference>
<reference evidence="3 4" key="5">
    <citation type="journal article" date="2010" name="Appl. Environ. Microbiol.">
        <title>phrR-like gene praR of Azorhizobium caulinodans ORS571 is essential for symbiosis with Sesbania rostrata and is involved in expression of reb genes.</title>
        <authorList>
            <person name="Akiba N."/>
            <person name="Aono T."/>
            <person name="Toyazaki H."/>
            <person name="Sato S."/>
            <person name="Oyaizu H."/>
        </authorList>
    </citation>
    <scope>NUCLEOTIDE SEQUENCE [LARGE SCALE GENOMIC DNA]</scope>
    <source>
        <strain evidence="4">ATCC 43989 / DSM 5975 / JCM 20966 / LMG 6465 / NBRC 14845 / NCIMB 13405 / ORS 571</strain>
    </source>
</reference>
<dbReference type="eggNOG" id="COG0438">
    <property type="taxonomic scope" value="Bacteria"/>
</dbReference>
<evidence type="ECO:0000256" key="1">
    <source>
        <dbReference type="SAM" id="MobiDB-lite"/>
    </source>
</evidence>
<dbReference type="Gene3D" id="3.40.50.2000">
    <property type="entry name" value="Glycogen Phosphorylase B"/>
    <property type="match status" value="2"/>
</dbReference>
<feature type="domain" description="Glycosyltransferase subfamily 4-like N-terminal" evidence="2">
    <location>
        <begin position="65"/>
        <end position="219"/>
    </location>
</feature>
<name>A8HSE6_AZOC5</name>
<organism evidence="3 4">
    <name type="scientific">Azorhizobium caulinodans (strain ATCC 43989 / DSM 5975 / JCM 20966 / LMG 6465 / NBRC 14845 / NCIMB 13405 / ORS 571)</name>
    <dbReference type="NCBI Taxonomy" id="438753"/>
    <lineage>
        <taxon>Bacteria</taxon>
        <taxon>Pseudomonadati</taxon>
        <taxon>Pseudomonadota</taxon>
        <taxon>Alphaproteobacteria</taxon>
        <taxon>Hyphomicrobiales</taxon>
        <taxon>Xanthobacteraceae</taxon>
        <taxon>Azorhizobium</taxon>
    </lineage>
</organism>
<dbReference type="SUPFAM" id="SSF53756">
    <property type="entry name" value="UDP-Glycosyltransferase/glycogen phosphorylase"/>
    <property type="match status" value="1"/>
</dbReference>
<dbReference type="PANTHER" id="PTHR12526">
    <property type="entry name" value="GLYCOSYLTRANSFERASE"/>
    <property type="match status" value="1"/>
</dbReference>
<evidence type="ECO:0000313" key="3">
    <source>
        <dbReference type="EMBL" id="BAF90172.1"/>
    </source>
</evidence>
<dbReference type="AlphaFoldDB" id="A8HSE6"/>
<dbReference type="KEGG" id="azc:AZC_4174"/>
<reference evidence="3 4" key="1">
    <citation type="journal article" date="2007" name="Appl. Environ. Microbiol.">
        <title>Rhizobial factors required for stem nodule maturation and maintenance in Sesbania rostrata-Azorhizobium caulinodans ORS571 symbiosis.</title>
        <authorList>
            <person name="Suzuki S."/>
            <person name="Aono T."/>
            <person name="Lee KB."/>
            <person name="Suzuki T."/>
            <person name="Liu CT."/>
            <person name="Miwa H."/>
            <person name="Wakao S."/>
            <person name="Iki T."/>
            <person name="Oyaizu H."/>
        </authorList>
    </citation>
    <scope>NUCLEOTIDE SEQUENCE [LARGE SCALE GENOMIC DNA]</scope>
    <source>
        <strain evidence="4">ATCC 43989 / DSM 5975 / JCM 20966 / LMG 6465 / NBRC 14845 / NCIMB 13405 / ORS 571</strain>
    </source>
</reference>
<keyword evidence="4" id="KW-1185">Reference proteome</keyword>
<dbReference type="InterPro" id="IPR028098">
    <property type="entry name" value="Glyco_trans_4-like_N"/>
</dbReference>
<dbReference type="GO" id="GO:0016757">
    <property type="term" value="F:glycosyltransferase activity"/>
    <property type="evidence" value="ECO:0007669"/>
    <property type="project" value="UniProtKB-ARBA"/>
</dbReference>
<protein>
    <submittedName>
        <fullName evidence="3">Putative glycosyltransferase</fullName>
    </submittedName>
</protein>
<gene>
    <name evidence="3" type="ordered locus">AZC_4174</name>
</gene>
<dbReference type="HOGENOM" id="CLU_009583_2_5_5"/>
<evidence type="ECO:0000313" key="4">
    <source>
        <dbReference type="Proteomes" id="UP000000270"/>
    </source>
</evidence>
<dbReference type="Pfam" id="PF13439">
    <property type="entry name" value="Glyco_transf_4"/>
    <property type="match status" value="1"/>
</dbReference>
<feature type="region of interest" description="Disordered" evidence="1">
    <location>
        <begin position="427"/>
        <end position="450"/>
    </location>
</feature>
<keyword evidence="3" id="KW-0808">Transferase</keyword>
<accession>A8HSE6</accession>
<dbReference type="CAZy" id="GT4">
    <property type="family name" value="Glycosyltransferase Family 4"/>
</dbReference>
<feature type="region of interest" description="Disordered" evidence="1">
    <location>
        <begin position="1"/>
        <end position="31"/>
    </location>
</feature>
<reference evidence="3 4" key="3">
    <citation type="journal article" date="2008" name="BMC Genomics">
        <title>The genome of the versatile nitrogen fixer Azorhizobium caulinodans ORS571.</title>
        <authorList>
            <person name="Lee KB."/>
            <person name="Backer P.D."/>
            <person name="Aono T."/>
            <person name="Liu CT."/>
            <person name="Suzuki S."/>
            <person name="Suzuki T."/>
            <person name="Kaneko T."/>
            <person name="Yamada M."/>
            <person name="Tabata S."/>
            <person name="Kupfer D.M."/>
            <person name="Najar F.Z."/>
            <person name="Wiley G.B."/>
            <person name="Roe B."/>
            <person name="Binnewies T.T."/>
            <person name="Ussery D.W."/>
            <person name="D'Haeze W."/>
            <person name="Herder J.D."/>
            <person name="Gevers D."/>
            <person name="Vereecke D."/>
            <person name="Holsters M."/>
            <person name="Oyaizu H."/>
        </authorList>
    </citation>
    <scope>NUCLEOTIDE SEQUENCE [LARGE SCALE GENOMIC DNA]</scope>
    <source>
        <strain evidence="4">ATCC 43989 / DSM 5975 / JCM 20966 / LMG 6465 / NBRC 14845 / NCIMB 13405 / ORS 571</strain>
    </source>
</reference>
<evidence type="ECO:0000259" key="2">
    <source>
        <dbReference type="Pfam" id="PF13439"/>
    </source>
</evidence>
<dbReference type="STRING" id="438753.AZC_4174"/>
<proteinExistence type="predicted"/>
<dbReference type="EMBL" id="AP009384">
    <property type="protein sequence ID" value="BAF90172.1"/>
    <property type="molecule type" value="Genomic_DNA"/>
</dbReference>